<keyword evidence="4 7" id="KW-0472">Membrane</keyword>
<keyword evidence="8" id="KW-0969">Cilium</keyword>
<dbReference type="PRINTS" id="PR01008">
    <property type="entry name" value="FLGLRINGFLGH"/>
</dbReference>
<keyword evidence="3 7" id="KW-0732">Signal</keyword>
<evidence type="ECO:0000313" key="8">
    <source>
        <dbReference type="EMBL" id="EEP61386.1"/>
    </source>
</evidence>
<comment type="caution">
    <text evidence="8">The sequence shown here is derived from an EMBL/GenBank/DDBJ whole genome shotgun (WGS) entry which is preliminary data.</text>
</comment>
<dbReference type="Proteomes" id="UP000005540">
    <property type="component" value="Unassembled WGS sequence"/>
</dbReference>
<evidence type="ECO:0000256" key="3">
    <source>
        <dbReference type="ARBA" id="ARBA00022729"/>
    </source>
</evidence>
<name>C4FHR6_9AQUI</name>
<dbReference type="HAMAP" id="MF_00415">
    <property type="entry name" value="FlgH"/>
    <property type="match status" value="1"/>
</dbReference>
<evidence type="ECO:0000256" key="1">
    <source>
        <dbReference type="ARBA" id="ARBA00002591"/>
    </source>
</evidence>
<keyword evidence="8" id="KW-0966">Cell projection</keyword>
<dbReference type="GO" id="GO:0009427">
    <property type="term" value="C:bacterial-type flagellum basal body, distal rod, L ring"/>
    <property type="evidence" value="ECO:0007669"/>
    <property type="project" value="InterPro"/>
</dbReference>
<dbReference type="RefSeq" id="WP_007545481.1">
    <property type="nucleotide sequence ID" value="NZ_ABZS01000005.1"/>
</dbReference>
<accession>C4FHR6</accession>
<dbReference type="GO" id="GO:0009279">
    <property type="term" value="C:cell outer membrane"/>
    <property type="evidence" value="ECO:0007669"/>
    <property type="project" value="UniProtKB-SubCell"/>
</dbReference>
<dbReference type="GO" id="GO:0071973">
    <property type="term" value="P:bacterial-type flagellum-dependent cell motility"/>
    <property type="evidence" value="ECO:0007669"/>
    <property type="project" value="InterPro"/>
</dbReference>
<evidence type="ECO:0000256" key="6">
    <source>
        <dbReference type="ARBA" id="ARBA00023237"/>
    </source>
</evidence>
<dbReference type="InterPro" id="IPR000527">
    <property type="entry name" value="Flag_Lring"/>
</dbReference>
<comment type="subcellular location">
    <subcellularLocation>
        <location evidence="7">Cell outer membrane</location>
        <topology evidence="7">Lipid-anchor</topology>
    </subcellularLocation>
    <subcellularLocation>
        <location evidence="7">Bacterial flagellum basal body</location>
    </subcellularLocation>
</comment>
<keyword evidence="8" id="KW-0282">Flagellum</keyword>
<comment type="similarity">
    <text evidence="2 7">Belongs to the FlgH family.</text>
</comment>
<organism evidence="8 9">
    <name type="scientific">Sulfurihydrogenibium yellowstonense SS-5</name>
    <dbReference type="NCBI Taxonomy" id="432331"/>
    <lineage>
        <taxon>Bacteria</taxon>
        <taxon>Pseudomonadati</taxon>
        <taxon>Aquificota</taxon>
        <taxon>Aquificia</taxon>
        <taxon>Aquificales</taxon>
        <taxon>Hydrogenothermaceae</taxon>
        <taxon>Sulfurihydrogenibium</taxon>
    </lineage>
</organism>
<dbReference type="AlphaFoldDB" id="C4FHR6"/>
<evidence type="ECO:0000256" key="4">
    <source>
        <dbReference type="ARBA" id="ARBA00023136"/>
    </source>
</evidence>
<comment type="function">
    <text evidence="1 7">Assembles around the rod to form the L-ring and probably protects the motor/basal body from shearing forces during rotation.</text>
</comment>
<keyword evidence="9" id="KW-1185">Reference proteome</keyword>
<evidence type="ECO:0000313" key="9">
    <source>
        <dbReference type="Proteomes" id="UP000005540"/>
    </source>
</evidence>
<dbReference type="PANTHER" id="PTHR34933:SF1">
    <property type="entry name" value="FLAGELLAR L-RING PROTEIN"/>
    <property type="match status" value="1"/>
</dbReference>
<dbReference type="PROSITE" id="PS51257">
    <property type="entry name" value="PROKAR_LIPOPROTEIN"/>
    <property type="match status" value="1"/>
</dbReference>
<keyword evidence="5 7" id="KW-0975">Bacterial flagellum</keyword>
<reference evidence="8 9" key="1">
    <citation type="submission" date="2009-04" db="EMBL/GenBank/DDBJ databases">
        <authorList>
            <person name="Reysenbach A.-L."/>
            <person name="Heidelberg J.F."/>
            <person name="Nelson W.C."/>
        </authorList>
    </citation>
    <scope>NUCLEOTIDE SEQUENCE [LARGE SCALE GENOMIC DNA]</scope>
    <source>
        <strain evidence="8 9">SS-5</strain>
    </source>
</reference>
<keyword evidence="7" id="KW-0449">Lipoprotein</keyword>
<dbReference type="OrthoDB" id="9789227at2"/>
<dbReference type="PANTHER" id="PTHR34933">
    <property type="entry name" value="FLAGELLAR L-RING PROTEIN"/>
    <property type="match status" value="1"/>
</dbReference>
<comment type="subunit">
    <text evidence="7">The basal body constitutes a major portion of the flagellar organelle and consists of four rings (L,P,S, and M) mounted on a central rod.</text>
</comment>
<protein>
    <recommendedName>
        <fullName evidence="7">Flagellar L-ring protein</fullName>
    </recommendedName>
    <alternativeName>
        <fullName evidence="7">Basal body L-ring protein</fullName>
    </alternativeName>
</protein>
<gene>
    <name evidence="7 8" type="primary">flgH</name>
    <name evidence="8" type="ORF">SULYE_0094</name>
</gene>
<evidence type="ECO:0000256" key="7">
    <source>
        <dbReference type="HAMAP-Rule" id="MF_00415"/>
    </source>
</evidence>
<dbReference type="GO" id="GO:0003774">
    <property type="term" value="F:cytoskeletal motor activity"/>
    <property type="evidence" value="ECO:0007669"/>
    <property type="project" value="InterPro"/>
</dbReference>
<evidence type="ECO:0000256" key="2">
    <source>
        <dbReference type="ARBA" id="ARBA00006929"/>
    </source>
</evidence>
<dbReference type="Pfam" id="PF02107">
    <property type="entry name" value="FlgH"/>
    <property type="match status" value="1"/>
</dbReference>
<evidence type="ECO:0000256" key="5">
    <source>
        <dbReference type="ARBA" id="ARBA00023143"/>
    </source>
</evidence>
<dbReference type="EMBL" id="ABZS01000005">
    <property type="protein sequence ID" value="EEP61386.1"/>
    <property type="molecule type" value="Genomic_DNA"/>
</dbReference>
<keyword evidence="6 7" id="KW-0998">Cell outer membrane</keyword>
<proteinExistence type="inferred from homology"/>
<sequence>MKRLLLLFGVIGFITVGCAKKTSEYGKPFNPNPPEIEQEKVVRTPGSLYTGTYNNLFSDSKAFTVGDIITIRVVENIAGQTASNTNTQEQQKMDLNVPSPKLMGKDLINKTPIAGITEQNSDTYKGSASTNRKSTLIATISARVTKVYPNGNLFIVGKKVVKVNDDYQTLVISGIVKPTDIMQDNSVDSSRISDMYVEYNGRSYMADSSRPGWLAQFLKRIWPF</sequence>